<evidence type="ECO:0000256" key="1">
    <source>
        <dbReference type="SAM" id="SignalP"/>
    </source>
</evidence>
<dbReference type="NCBIfam" id="NF035944">
    <property type="entry name" value="PEPxxWA-CTERM"/>
    <property type="match status" value="1"/>
</dbReference>
<dbReference type="OrthoDB" id="9152028at2"/>
<dbReference type="NCBIfam" id="TIGR02595">
    <property type="entry name" value="PEP_CTERM"/>
    <property type="match status" value="1"/>
</dbReference>
<evidence type="ECO:0000259" key="2">
    <source>
        <dbReference type="Pfam" id="PF07589"/>
    </source>
</evidence>
<evidence type="ECO:0000313" key="4">
    <source>
        <dbReference type="Proteomes" id="UP000433104"/>
    </source>
</evidence>
<dbReference type="AlphaFoldDB" id="A0A844ZEB2"/>
<comment type="caution">
    <text evidence="3">The sequence shown here is derived from an EMBL/GenBank/DDBJ whole genome shotgun (WGS) entry which is preliminary data.</text>
</comment>
<keyword evidence="4" id="KW-1185">Reference proteome</keyword>
<feature type="chain" id="PRO_5032422312" evidence="1">
    <location>
        <begin position="24"/>
        <end position="220"/>
    </location>
</feature>
<dbReference type="EMBL" id="WTYW01000002">
    <property type="protein sequence ID" value="MXO86118.1"/>
    <property type="molecule type" value="Genomic_DNA"/>
</dbReference>
<sequence>MNMTKHCILAAVALTAMSGTAHAAISLVDVEPGSAVYEGPVPIYDFDVNTPPTTDGVVKTGSSANGAQPLGSTGNYYSVGPSTNSPGEVDLSGFAGPIGQISFIWGSVDTYNTLSFLDSMGGVLASFTGSDIISSDFGNQVLPGSNPVVFFGFTGSDAPNVAGMRLSSTQEAFEIDNIAVEAAVPEPGTWLMLLLGFGIVGAMMRRGRKGPQEVRVRYAF</sequence>
<evidence type="ECO:0000313" key="3">
    <source>
        <dbReference type="EMBL" id="MXO86118.1"/>
    </source>
</evidence>
<name>A0A844ZEB2_9SPHN</name>
<keyword evidence="1" id="KW-0732">Signal</keyword>
<protein>
    <submittedName>
        <fullName evidence="3">PEPxxWA-CTERM sorting domain-containing protein</fullName>
    </submittedName>
</protein>
<accession>A0A844ZEB2</accession>
<reference evidence="3 4" key="1">
    <citation type="submission" date="2019-12" db="EMBL/GenBank/DDBJ databases">
        <title>Genomic-based taxomic classification of the family Erythrobacteraceae.</title>
        <authorList>
            <person name="Xu L."/>
        </authorList>
    </citation>
    <scope>NUCLEOTIDE SEQUENCE [LARGE SCALE GENOMIC DNA]</scope>
    <source>
        <strain evidence="3 4">MCCC 1A09962</strain>
    </source>
</reference>
<organism evidence="3 4">
    <name type="scientific">Parapontixanthobacter aurantiacus</name>
    <dbReference type="NCBI Taxonomy" id="1463599"/>
    <lineage>
        <taxon>Bacteria</taxon>
        <taxon>Pseudomonadati</taxon>
        <taxon>Pseudomonadota</taxon>
        <taxon>Alphaproteobacteria</taxon>
        <taxon>Sphingomonadales</taxon>
        <taxon>Erythrobacteraceae</taxon>
        <taxon>Parapontixanthobacter</taxon>
    </lineage>
</organism>
<dbReference type="InterPro" id="IPR013424">
    <property type="entry name" value="Ice-binding_C"/>
</dbReference>
<feature type="signal peptide" evidence="1">
    <location>
        <begin position="1"/>
        <end position="23"/>
    </location>
</feature>
<dbReference type="RefSeq" id="WP_160682699.1">
    <property type="nucleotide sequence ID" value="NZ_WTYW01000002.1"/>
</dbReference>
<feature type="domain" description="Ice-binding protein C-terminal" evidence="2">
    <location>
        <begin position="183"/>
        <end position="209"/>
    </location>
</feature>
<dbReference type="Pfam" id="PF07589">
    <property type="entry name" value="PEP-CTERM"/>
    <property type="match status" value="1"/>
</dbReference>
<gene>
    <name evidence="3" type="ORF">GRI38_08765</name>
</gene>
<dbReference type="Proteomes" id="UP000433104">
    <property type="component" value="Unassembled WGS sequence"/>
</dbReference>
<proteinExistence type="predicted"/>